<evidence type="ECO:0000256" key="1">
    <source>
        <dbReference type="ARBA" id="ARBA00004651"/>
    </source>
</evidence>
<dbReference type="Pfam" id="PF01032">
    <property type="entry name" value="FecCD"/>
    <property type="match status" value="1"/>
</dbReference>
<dbReference type="InterPro" id="IPR037294">
    <property type="entry name" value="ABC_BtuC-like"/>
</dbReference>
<feature type="transmembrane region" description="Helical" evidence="8">
    <location>
        <begin position="286"/>
        <end position="304"/>
    </location>
</feature>
<comment type="similarity">
    <text evidence="2">Belongs to the binding-protein-dependent transport system permease family. FecCD subfamily.</text>
</comment>
<accession>A0A073IN58</accession>
<feature type="transmembrane region" description="Helical" evidence="8">
    <location>
        <begin position="316"/>
        <end position="333"/>
    </location>
</feature>
<dbReference type="STRING" id="2754.EH55_11495"/>
<feature type="transmembrane region" description="Helical" evidence="8">
    <location>
        <begin position="21"/>
        <end position="38"/>
    </location>
</feature>
<evidence type="ECO:0000256" key="5">
    <source>
        <dbReference type="ARBA" id="ARBA00022692"/>
    </source>
</evidence>
<reference evidence="9 10" key="1">
    <citation type="submission" date="2014-04" db="EMBL/GenBank/DDBJ databases">
        <title>Draft Genome Sequence of Synergistes jonesii.</title>
        <authorList>
            <person name="Coil D.A."/>
            <person name="Eisen J.A."/>
            <person name="Holland-Moritz H.E."/>
        </authorList>
    </citation>
    <scope>NUCLEOTIDE SEQUENCE [LARGE SCALE GENOMIC DNA]</scope>
    <source>
        <strain evidence="9 10">78-1</strain>
    </source>
</reference>
<evidence type="ECO:0000256" key="6">
    <source>
        <dbReference type="ARBA" id="ARBA00022989"/>
    </source>
</evidence>
<sequence length="339" mass="34741">MTDAEELSRHRGKLSGKRLRLAALLCLLLFISALWRLGAGEWDIPAARVAALLNPFLDESMGASPEALVVRSIRLPRFFAAVGCGGLLAASGAVLQGLLTNALAEPYTLGIAAGAAFGGALGFFLDSYAVVPMAFLGAMSSLWLVSLIAARSGGGASSIVLAGVVMNAILSAGVTFLKAIADDRLGAIVLWLMGSLSGASPSAAVIVWCSSLILFVPAFVCARQIDACSLSEGQGELLGVEEKKLRALLLAVSSLATAAVVSFFGIIGFVGLVVPHLTRSFIGPSTRPLLVFCFLGGGLLLVLADGAAQAMGELPVGVITALIGGPFFCWILIRGKAGA</sequence>
<dbReference type="EMBL" id="JMKI01000054">
    <property type="protein sequence ID" value="KEJ91169.1"/>
    <property type="molecule type" value="Genomic_DNA"/>
</dbReference>
<evidence type="ECO:0000313" key="9">
    <source>
        <dbReference type="EMBL" id="KEJ91169.1"/>
    </source>
</evidence>
<dbReference type="GO" id="GO:0022857">
    <property type="term" value="F:transmembrane transporter activity"/>
    <property type="evidence" value="ECO:0007669"/>
    <property type="project" value="InterPro"/>
</dbReference>
<name>A0A073IN58_9BACT</name>
<feature type="transmembrane region" description="Helical" evidence="8">
    <location>
        <begin position="106"/>
        <end position="125"/>
    </location>
</feature>
<comment type="subcellular location">
    <subcellularLocation>
        <location evidence="1">Cell membrane</location>
        <topology evidence="1">Multi-pass membrane protein</topology>
    </subcellularLocation>
</comment>
<dbReference type="InterPro" id="IPR000522">
    <property type="entry name" value="ABC_transptr_permease_BtuC"/>
</dbReference>
<keyword evidence="4" id="KW-1003">Cell membrane</keyword>
<gene>
    <name evidence="9" type="ORF">EH55_11495</name>
</gene>
<dbReference type="AlphaFoldDB" id="A0A073IN58"/>
<dbReference type="GO" id="GO:0005886">
    <property type="term" value="C:plasma membrane"/>
    <property type="evidence" value="ECO:0007669"/>
    <property type="project" value="UniProtKB-SubCell"/>
</dbReference>
<feature type="transmembrane region" description="Helical" evidence="8">
    <location>
        <begin position="159"/>
        <end position="181"/>
    </location>
</feature>
<dbReference type="PANTHER" id="PTHR30472">
    <property type="entry name" value="FERRIC ENTEROBACTIN TRANSPORT SYSTEM PERMEASE PROTEIN"/>
    <property type="match status" value="1"/>
</dbReference>
<dbReference type="eggNOG" id="COG0609">
    <property type="taxonomic scope" value="Bacteria"/>
</dbReference>
<evidence type="ECO:0000256" key="2">
    <source>
        <dbReference type="ARBA" id="ARBA00007935"/>
    </source>
</evidence>
<dbReference type="CDD" id="cd06550">
    <property type="entry name" value="TM_ABC_iron-siderophores_like"/>
    <property type="match status" value="1"/>
</dbReference>
<comment type="caution">
    <text evidence="9">The sequence shown here is derived from an EMBL/GenBank/DDBJ whole genome shotgun (WGS) entry which is preliminary data.</text>
</comment>
<feature type="transmembrane region" description="Helical" evidence="8">
    <location>
        <begin position="247"/>
        <end position="274"/>
    </location>
</feature>
<evidence type="ECO:0000256" key="3">
    <source>
        <dbReference type="ARBA" id="ARBA00022448"/>
    </source>
</evidence>
<dbReference type="RefSeq" id="WP_037978409.1">
    <property type="nucleotide sequence ID" value="NZ_JMKI01000054.1"/>
</dbReference>
<keyword evidence="10" id="KW-1185">Reference proteome</keyword>
<evidence type="ECO:0000256" key="8">
    <source>
        <dbReference type="SAM" id="Phobius"/>
    </source>
</evidence>
<dbReference type="OrthoDB" id="9811721at2"/>
<evidence type="ECO:0000256" key="7">
    <source>
        <dbReference type="ARBA" id="ARBA00023136"/>
    </source>
</evidence>
<dbReference type="GeneID" id="90984602"/>
<feature type="transmembrane region" description="Helical" evidence="8">
    <location>
        <begin position="78"/>
        <end position="99"/>
    </location>
</feature>
<proteinExistence type="inferred from homology"/>
<keyword evidence="5 8" id="KW-0812">Transmembrane</keyword>
<dbReference type="SUPFAM" id="SSF81345">
    <property type="entry name" value="ABC transporter involved in vitamin B12 uptake, BtuC"/>
    <property type="match status" value="1"/>
</dbReference>
<protein>
    <submittedName>
        <fullName evidence="9">ABC transporter permease</fullName>
    </submittedName>
</protein>
<organism evidence="9 10">
    <name type="scientific">Synergistes jonesii</name>
    <dbReference type="NCBI Taxonomy" id="2754"/>
    <lineage>
        <taxon>Bacteria</taxon>
        <taxon>Thermotogati</taxon>
        <taxon>Synergistota</taxon>
        <taxon>Synergistia</taxon>
        <taxon>Synergistales</taxon>
        <taxon>Synergistaceae</taxon>
        <taxon>Synergistes</taxon>
    </lineage>
</organism>
<dbReference type="Gene3D" id="1.10.3470.10">
    <property type="entry name" value="ABC transporter involved in vitamin B12 uptake, BtuC"/>
    <property type="match status" value="1"/>
</dbReference>
<keyword evidence="6 8" id="KW-1133">Transmembrane helix</keyword>
<evidence type="ECO:0000256" key="4">
    <source>
        <dbReference type="ARBA" id="ARBA00022475"/>
    </source>
</evidence>
<dbReference type="PANTHER" id="PTHR30472:SF25">
    <property type="entry name" value="ABC TRANSPORTER PERMEASE PROTEIN MJ0876-RELATED"/>
    <property type="match status" value="1"/>
</dbReference>
<dbReference type="Proteomes" id="UP000027665">
    <property type="component" value="Unassembled WGS sequence"/>
</dbReference>
<feature type="transmembrane region" description="Helical" evidence="8">
    <location>
        <begin position="131"/>
        <end position="150"/>
    </location>
</feature>
<evidence type="ECO:0000313" key="10">
    <source>
        <dbReference type="Proteomes" id="UP000027665"/>
    </source>
</evidence>
<keyword evidence="7 8" id="KW-0472">Membrane</keyword>
<keyword evidence="3" id="KW-0813">Transport</keyword>